<protein>
    <submittedName>
        <fullName evidence="10">Protein NUCLEAR FUSION DEFECTIVE 4-like isoform X1</fullName>
    </submittedName>
</protein>
<proteinExistence type="predicted"/>
<dbReference type="InParanoid" id="A0A1U7YXG8"/>
<evidence type="ECO:0000256" key="3">
    <source>
        <dbReference type="ARBA" id="ARBA00022989"/>
    </source>
</evidence>
<feature type="chain" id="PRO_5010565621" evidence="6">
    <location>
        <begin position="22"/>
        <end position="573"/>
    </location>
</feature>
<feature type="transmembrane region" description="Helical" evidence="5">
    <location>
        <begin position="71"/>
        <end position="93"/>
    </location>
</feature>
<feature type="transmembrane region" description="Helical" evidence="5">
    <location>
        <begin position="205"/>
        <end position="224"/>
    </location>
</feature>
<feature type="transmembrane region" description="Helical" evidence="5">
    <location>
        <begin position="165"/>
        <end position="184"/>
    </location>
</feature>
<feature type="transmembrane region" description="Helical" evidence="5">
    <location>
        <begin position="535"/>
        <end position="554"/>
    </location>
</feature>
<feature type="signal peptide" evidence="6">
    <location>
        <begin position="1"/>
        <end position="21"/>
    </location>
</feature>
<reference evidence="10" key="1">
    <citation type="submission" date="2025-08" db="UniProtKB">
        <authorList>
            <consortium name="RefSeq"/>
        </authorList>
    </citation>
    <scope>IDENTIFICATION</scope>
</reference>
<organism evidence="9 10">
    <name type="scientific">Nelumbo nucifera</name>
    <name type="common">Sacred lotus</name>
    <dbReference type="NCBI Taxonomy" id="4432"/>
    <lineage>
        <taxon>Eukaryota</taxon>
        <taxon>Viridiplantae</taxon>
        <taxon>Streptophyta</taxon>
        <taxon>Embryophyta</taxon>
        <taxon>Tracheophyta</taxon>
        <taxon>Spermatophyta</taxon>
        <taxon>Magnoliopsida</taxon>
        <taxon>Proteales</taxon>
        <taxon>Nelumbonaceae</taxon>
        <taxon>Nelumbo</taxon>
    </lineage>
</organism>
<feature type="transmembrane region" description="Helical" evidence="5">
    <location>
        <begin position="486"/>
        <end position="505"/>
    </location>
</feature>
<evidence type="ECO:0000256" key="5">
    <source>
        <dbReference type="SAM" id="Phobius"/>
    </source>
</evidence>
<dbReference type="eggNOG" id="ENOG502QVB4">
    <property type="taxonomic scope" value="Eukaryota"/>
</dbReference>
<dbReference type="Proteomes" id="UP000189703">
    <property type="component" value="Unplaced"/>
</dbReference>
<dbReference type="PANTHER" id="PTHR21576:SF7">
    <property type="entry name" value="MAJOR FACILITATOR SUPERFAMILY PROTEIN"/>
    <property type="match status" value="1"/>
</dbReference>
<evidence type="ECO:0000313" key="10">
    <source>
        <dbReference type="RefSeq" id="XP_010244193.1"/>
    </source>
</evidence>
<keyword evidence="6" id="KW-0732">Signal</keyword>
<dbReference type="Pfam" id="PF23262">
    <property type="entry name" value="NFD4_C"/>
    <property type="match status" value="1"/>
</dbReference>
<dbReference type="Gene3D" id="1.20.1250.20">
    <property type="entry name" value="MFS general substrate transporter like domains"/>
    <property type="match status" value="1"/>
</dbReference>
<name>A0A1U7YXG8_NELNU</name>
<dbReference type="FunCoup" id="A0A1U7YXG8">
    <property type="interactions" value="303"/>
</dbReference>
<dbReference type="AlphaFoldDB" id="A0A1U7YXG8"/>
<dbReference type="GO" id="GO:0016020">
    <property type="term" value="C:membrane"/>
    <property type="evidence" value="ECO:0000318"/>
    <property type="project" value="GO_Central"/>
</dbReference>
<feature type="domain" description="NFD4 C-terminal" evidence="8">
    <location>
        <begin position="342"/>
        <end position="558"/>
    </location>
</feature>
<sequence>MAGQSRKWMILVATIWIQAFTGTNFDFSAYSTELKSVLGITQVQLNYLAVASDLGKAFGWSSGLALLHLPLWVVMFMSSFMGLVGYGLQWFVIRSYISLPYVLVFLLCLLAGCSICWFNTVCFVLCIRNFPVNRALALSLTISFNGVSAAIYSLAANAVNSSDDAVYLLLNALIPLFTSIAALLPILRQPPFQTLPSDVVRRDSLVFLFLNILAIFTGLYLLLLNSVSSSASTARFLFAGAVLLLVIPLCIPGTLYARDWVHRTVHSSFRLEGSGFNLVDIDDLELHKEFIGRENVNGNGSSNTLLTNGNIISNGDARHDEGENDGCCERVIEKDQLVMLGEEHPARMLVRRWDFWLYYVAYFCGGTIGLVYSNNLGQIAQSLGFSSHTTTLVTLYSSCSFFGRLLSAAPDFMRAKMYFARTGWLTMALLPTPIAFFILAAYGSSMALHAGTALIGLSSGFIFAAAVSITSELFGPNSMGVNHNILITNIPIGSLAYGFMAAVIYDANAGVTFRDSGKLDGEMVCMGRNCYLQTFVSWGCISLLGLASSVLLFIRTRPAYDRFERNRRQMQSY</sequence>
<feature type="transmembrane region" description="Helical" evidence="5">
    <location>
        <begin position="236"/>
        <end position="257"/>
    </location>
</feature>
<dbReference type="RefSeq" id="XP_010244193.1">
    <property type="nucleotide sequence ID" value="XM_010245891.2"/>
</dbReference>
<keyword evidence="4 5" id="KW-0472">Membrane</keyword>
<dbReference type="Pfam" id="PF06813">
    <property type="entry name" value="Nodulin-like"/>
    <property type="match status" value="1"/>
</dbReference>
<feature type="transmembrane region" description="Helical" evidence="5">
    <location>
        <begin position="355"/>
        <end position="373"/>
    </location>
</feature>
<feature type="transmembrane region" description="Helical" evidence="5">
    <location>
        <begin position="99"/>
        <end position="125"/>
    </location>
</feature>
<dbReference type="SUPFAM" id="SSF103473">
    <property type="entry name" value="MFS general substrate transporter"/>
    <property type="match status" value="2"/>
</dbReference>
<feature type="transmembrane region" description="Helical" evidence="5">
    <location>
        <begin position="385"/>
        <end position="406"/>
    </location>
</feature>
<dbReference type="GeneID" id="104588076"/>
<dbReference type="InterPro" id="IPR036259">
    <property type="entry name" value="MFS_trans_sf"/>
</dbReference>
<feature type="transmembrane region" description="Helical" evidence="5">
    <location>
        <begin position="137"/>
        <end position="159"/>
    </location>
</feature>
<comment type="subcellular location">
    <subcellularLocation>
        <location evidence="1">Membrane</location>
        <topology evidence="1">Multi-pass membrane protein</topology>
    </subcellularLocation>
</comment>
<feature type="transmembrane region" description="Helical" evidence="5">
    <location>
        <begin position="448"/>
        <end position="474"/>
    </location>
</feature>
<feature type="domain" description="Nodulin-like" evidence="7">
    <location>
        <begin position="7"/>
        <end position="252"/>
    </location>
</feature>
<dbReference type="OrthoDB" id="410267at2759"/>
<accession>A0A1U7YXG8</accession>
<evidence type="ECO:0000313" key="9">
    <source>
        <dbReference type="Proteomes" id="UP000189703"/>
    </source>
</evidence>
<feature type="transmembrane region" description="Helical" evidence="5">
    <location>
        <begin position="418"/>
        <end position="442"/>
    </location>
</feature>
<gene>
    <name evidence="10" type="primary">LOC104588076</name>
</gene>
<evidence type="ECO:0000259" key="7">
    <source>
        <dbReference type="Pfam" id="PF06813"/>
    </source>
</evidence>
<evidence type="ECO:0000256" key="6">
    <source>
        <dbReference type="SAM" id="SignalP"/>
    </source>
</evidence>
<dbReference type="InterPro" id="IPR056555">
    <property type="entry name" value="NFD4_C"/>
</dbReference>
<evidence type="ECO:0000256" key="2">
    <source>
        <dbReference type="ARBA" id="ARBA00022692"/>
    </source>
</evidence>
<evidence type="ECO:0000256" key="1">
    <source>
        <dbReference type="ARBA" id="ARBA00004141"/>
    </source>
</evidence>
<evidence type="ECO:0000259" key="8">
    <source>
        <dbReference type="Pfam" id="PF23262"/>
    </source>
</evidence>
<evidence type="ECO:0000256" key="4">
    <source>
        <dbReference type="ARBA" id="ARBA00023136"/>
    </source>
</evidence>
<keyword evidence="9" id="KW-1185">Reference proteome</keyword>
<keyword evidence="3 5" id="KW-1133">Transmembrane helix</keyword>
<keyword evidence="2 5" id="KW-0812">Transmembrane</keyword>
<dbReference type="OMA" id="TESNAMM"/>
<dbReference type="KEGG" id="nnu:104588076"/>
<dbReference type="PANTHER" id="PTHR21576">
    <property type="entry name" value="UNCHARACTERIZED NODULIN-LIKE PROTEIN"/>
    <property type="match status" value="1"/>
</dbReference>
<dbReference type="InterPro" id="IPR010658">
    <property type="entry name" value="Nodulin-like"/>
</dbReference>